<dbReference type="InterPro" id="IPR007849">
    <property type="entry name" value="ATP10"/>
</dbReference>
<evidence type="ECO:0000313" key="1">
    <source>
        <dbReference type="EMBL" id="CAE0479155.1"/>
    </source>
</evidence>
<reference evidence="1" key="1">
    <citation type="submission" date="2021-01" db="EMBL/GenBank/DDBJ databases">
        <authorList>
            <person name="Corre E."/>
            <person name="Pelletier E."/>
            <person name="Niang G."/>
            <person name="Scheremetjew M."/>
            <person name="Finn R."/>
            <person name="Kale V."/>
            <person name="Holt S."/>
            <person name="Cochrane G."/>
            <person name="Meng A."/>
            <person name="Brown T."/>
            <person name="Cohen L."/>
        </authorList>
    </citation>
    <scope>NUCLEOTIDE SEQUENCE</scope>
    <source>
        <strain evidence="1">MM31A-1</strain>
    </source>
</reference>
<gene>
    <name evidence="1" type="ORF">CDEB00056_LOCUS24009</name>
</gene>
<sequence length="343" mass="39154">MRIVAKHIARLSLRHSYRCQNAMYSKPPLQIFASQKSKTTAWLLDSSSRGRIRTLSTDGKVEDDFDGIDSFTRGEMQKRHIGIKMNKNGLSRYILPGDYVVKVNKKTGDKKMVAIERSFGYFWFLKDLTNTDSKPIISNEELIPIDDAQTFPPLNPNSDGSLNNLLDEEINLPHFFTRGNRSMDPSAQCTLLAINFNEHGNKMLPSWTEPFESAFRNDKDRVKITWMTINEGKAISFLRHFIVRGFKNIIPEEKKKRTLLFFGNCPDLRDVLRMHNNKTSYVYLLDGLGRVRWAGSGRATAQELKRLIGLVKEMAPRLHTAGESARTIPKIGGSLKKKFDRGT</sequence>
<dbReference type="EMBL" id="HBIO01031319">
    <property type="protein sequence ID" value="CAE0479155.1"/>
    <property type="molecule type" value="Transcribed_RNA"/>
</dbReference>
<organism evidence="1">
    <name type="scientific">Chaetoceros debilis</name>
    <dbReference type="NCBI Taxonomy" id="122233"/>
    <lineage>
        <taxon>Eukaryota</taxon>
        <taxon>Sar</taxon>
        <taxon>Stramenopiles</taxon>
        <taxon>Ochrophyta</taxon>
        <taxon>Bacillariophyta</taxon>
        <taxon>Coscinodiscophyceae</taxon>
        <taxon>Chaetocerotophycidae</taxon>
        <taxon>Chaetocerotales</taxon>
        <taxon>Chaetocerotaceae</taxon>
        <taxon>Chaetoceros</taxon>
    </lineage>
</organism>
<dbReference type="GO" id="GO:0005743">
    <property type="term" value="C:mitochondrial inner membrane"/>
    <property type="evidence" value="ECO:0007669"/>
    <property type="project" value="TreeGrafter"/>
</dbReference>
<protein>
    <recommendedName>
        <fullName evidence="2">Mitochondrial ATPase complex subunit ATP10</fullName>
    </recommendedName>
</protein>
<dbReference type="PANTHER" id="PTHR28106:SF1">
    <property type="entry name" value="MITOCHONDRIAL ATPASE COMPLEX SUBUNIT ATP10"/>
    <property type="match status" value="1"/>
</dbReference>
<dbReference type="PANTHER" id="PTHR28106">
    <property type="entry name" value="MITOCHONDRIAL ATPASE COMPLEX SUBUNIT ATP10"/>
    <property type="match status" value="1"/>
</dbReference>
<dbReference type="Pfam" id="PF05176">
    <property type="entry name" value="ATP-synt_10"/>
    <property type="match status" value="1"/>
</dbReference>
<proteinExistence type="predicted"/>
<evidence type="ECO:0008006" key="2">
    <source>
        <dbReference type="Google" id="ProtNLM"/>
    </source>
</evidence>
<name>A0A7S3QJ51_9STRA</name>
<dbReference type="AlphaFoldDB" id="A0A7S3QJ51"/>
<accession>A0A7S3QJ51</accession>
<dbReference type="GO" id="GO:0033615">
    <property type="term" value="P:mitochondrial proton-transporting ATP synthase complex assembly"/>
    <property type="evidence" value="ECO:0007669"/>
    <property type="project" value="TreeGrafter"/>
</dbReference>